<reference evidence="3" key="2">
    <citation type="journal article" date="2021" name="PeerJ">
        <title>Extensive microbial diversity within the chicken gut microbiome revealed by metagenomics and culture.</title>
        <authorList>
            <person name="Gilroy R."/>
            <person name="Ravi A."/>
            <person name="Getino M."/>
            <person name="Pursley I."/>
            <person name="Horton D.L."/>
            <person name="Alikhan N.F."/>
            <person name="Baker D."/>
            <person name="Gharbi K."/>
            <person name="Hall N."/>
            <person name="Watson M."/>
            <person name="Adriaenssens E.M."/>
            <person name="Foster-Nyarko E."/>
            <person name="Jarju S."/>
            <person name="Secka A."/>
            <person name="Antonio M."/>
            <person name="Oren A."/>
            <person name="Chaudhuri R.R."/>
            <person name="La Ragione R."/>
            <person name="Hildebrand F."/>
            <person name="Pallen M.J."/>
        </authorList>
    </citation>
    <scope>NUCLEOTIDE SEQUENCE</scope>
    <source>
        <strain evidence="3">ChiHjej12B11-29160</strain>
    </source>
</reference>
<organism evidence="3 4">
    <name type="scientific">Candidatus Coprovicinus avistercoris</name>
    <dbReference type="NCBI Taxonomy" id="2840754"/>
    <lineage>
        <taxon>Bacteria</taxon>
        <taxon>Bacillati</taxon>
        <taxon>Actinomycetota</taxon>
        <taxon>Coriobacteriia</taxon>
        <taxon>Coriobacteriales</taxon>
        <taxon>Coriobacteriaceae</taxon>
        <taxon>Coriobacteriaceae incertae sedis</taxon>
        <taxon>Candidatus Coprovicinus</taxon>
    </lineage>
</organism>
<sequence>MSDGAMILIIFALIALLGGGTTALVLLLVNSSRKRKMREYTSMTTGTIVRRRNGGLEHPTVVWVRYEVDGVAYECHESVRLTSKAIKLGPVPIGQEKVEKIPSEVGYTVRVAYLPTDPSKAILADNQGIMNV</sequence>
<feature type="domain" description="DUF3592" evidence="2">
    <location>
        <begin position="44"/>
        <end position="125"/>
    </location>
</feature>
<evidence type="ECO:0000256" key="1">
    <source>
        <dbReference type="SAM" id="Phobius"/>
    </source>
</evidence>
<proteinExistence type="predicted"/>
<keyword evidence="1" id="KW-0812">Transmembrane</keyword>
<reference evidence="3" key="1">
    <citation type="submission" date="2020-10" db="EMBL/GenBank/DDBJ databases">
        <authorList>
            <person name="Gilroy R."/>
        </authorList>
    </citation>
    <scope>NUCLEOTIDE SEQUENCE</scope>
    <source>
        <strain evidence="3">ChiHjej12B11-29160</strain>
    </source>
</reference>
<gene>
    <name evidence="3" type="ORF">IAD17_07985</name>
</gene>
<keyword evidence="1" id="KW-0472">Membrane</keyword>
<dbReference type="Pfam" id="PF12158">
    <property type="entry name" value="DUF3592"/>
    <property type="match status" value="1"/>
</dbReference>
<keyword evidence="1" id="KW-1133">Transmembrane helix</keyword>
<evidence type="ECO:0000259" key="2">
    <source>
        <dbReference type="Pfam" id="PF12158"/>
    </source>
</evidence>
<dbReference type="EMBL" id="DVMQ01000021">
    <property type="protein sequence ID" value="HIU24842.1"/>
    <property type="molecule type" value="Genomic_DNA"/>
</dbReference>
<dbReference type="AlphaFoldDB" id="A0A9D1HYX7"/>
<evidence type="ECO:0000313" key="4">
    <source>
        <dbReference type="Proteomes" id="UP000824078"/>
    </source>
</evidence>
<protein>
    <recommendedName>
        <fullName evidence="2">DUF3592 domain-containing protein</fullName>
    </recommendedName>
</protein>
<evidence type="ECO:0000313" key="3">
    <source>
        <dbReference type="EMBL" id="HIU24842.1"/>
    </source>
</evidence>
<name>A0A9D1HYX7_9ACTN</name>
<feature type="transmembrane region" description="Helical" evidence="1">
    <location>
        <begin position="6"/>
        <end position="29"/>
    </location>
</feature>
<dbReference type="InterPro" id="IPR021994">
    <property type="entry name" value="DUF3592"/>
</dbReference>
<dbReference type="Proteomes" id="UP000824078">
    <property type="component" value="Unassembled WGS sequence"/>
</dbReference>
<accession>A0A9D1HYX7</accession>
<comment type="caution">
    <text evidence="3">The sequence shown here is derived from an EMBL/GenBank/DDBJ whole genome shotgun (WGS) entry which is preliminary data.</text>
</comment>